<dbReference type="EMBL" id="JAMXWF010000069">
    <property type="protein sequence ID" value="MDQ6413821.1"/>
    <property type="molecule type" value="Genomic_DNA"/>
</dbReference>
<dbReference type="AlphaFoldDB" id="A0AAP5BLG7"/>
<protein>
    <submittedName>
        <fullName evidence="2">Uncharacterized protein</fullName>
    </submittedName>
</protein>
<gene>
    <name evidence="2" type="ORF">NIE36_42600</name>
    <name evidence="1" type="ORF">OSB80_42710</name>
</gene>
<dbReference type="EMBL" id="JAPKHW010000069">
    <property type="protein sequence ID" value="MCX4152010.1"/>
    <property type="molecule type" value="Genomic_DNA"/>
</dbReference>
<organism evidence="2 4">
    <name type="scientific">Paraburkholderia madseniana</name>
    <dbReference type="NCBI Taxonomy" id="2599607"/>
    <lineage>
        <taxon>Bacteria</taxon>
        <taxon>Pseudomonadati</taxon>
        <taxon>Pseudomonadota</taxon>
        <taxon>Betaproteobacteria</taxon>
        <taxon>Burkholderiales</taxon>
        <taxon>Burkholderiaceae</taxon>
        <taxon>Paraburkholderia</taxon>
    </lineage>
</organism>
<accession>A0AAP5BLG7</accession>
<evidence type="ECO:0000313" key="2">
    <source>
        <dbReference type="EMBL" id="MDQ6413821.1"/>
    </source>
</evidence>
<sequence length="129" mass="14509">MVATIFFSWQYTFVNNALDERYSRPLPDRDVLALTEVDVPPEEIEVRRRMEKVGYFMGIKEGFSFVDRLLGGSGEYQLNERRLDSALGDLRAIAGSTPAHKAALRRVVAAVQESGKTPWPPLVEPAREA</sequence>
<reference evidence="2" key="1">
    <citation type="submission" date="2022-06" db="EMBL/GenBank/DDBJ databases">
        <title>PHB producers.</title>
        <authorList>
            <person name="Besaury L."/>
        </authorList>
    </citation>
    <scope>NUCLEOTIDE SEQUENCE</scope>
    <source>
        <strain evidence="2 3">SEWS6</strain>
    </source>
</reference>
<comment type="caution">
    <text evidence="2">The sequence shown here is derived from an EMBL/GenBank/DDBJ whole genome shotgun (WGS) entry which is preliminary data.</text>
</comment>
<dbReference type="Proteomes" id="UP001242288">
    <property type="component" value="Unassembled WGS sequence"/>
</dbReference>
<dbReference type="RefSeq" id="WP_266242156.1">
    <property type="nucleotide sequence ID" value="NZ_JAMXWF010000069.1"/>
</dbReference>
<name>A0AAP5BLG7_9BURK</name>
<evidence type="ECO:0000313" key="3">
    <source>
        <dbReference type="Proteomes" id="UP001209412"/>
    </source>
</evidence>
<proteinExistence type="predicted"/>
<evidence type="ECO:0000313" key="4">
    <source>
        <dbReference type="Proteomes" id="UP001242288"/>
    </source>
</evidence>
<keyword evidence="3" id="KW-1185">Reference proteome</keyword>
<dbReference type="Proteomes" id="UP001209412">
    <property type="component" value="Unassembled WGS sequence"/>
</dbReference>
<evidence type="ECO:0000313" key="1">
    <source>
        <dbReference type="EMBL" id="MCX4152010.1"/>
    </source>
</evidence>